<sequence length="412" mass="47176">MDDRRVVIYCRESRDDFGEHRERIETQRDMLVRFCARRGLSNIVDIILDNNVSGTRFERLADLEARMEAGEVDVVVFKDASRLGRNQMESLRFVELAQELGVELLFESEDFREDLFGLMAWFNERRAREDSEKIRRVMRHKMEAGELIIRAPYGYEKTESGLQIREEEARVVREVFRDFTEGRSVREIVGRLNGARVPTPSMVPGERPAAEHWTPQHIYRILGNEVYTGTMIHGKTMKRSFKSARTVSRPREEWIVLPNHHEAIVSEELFHRAAALKCRGGGKHSPSLYSGLVRCGRCGKPLVRGRGGFLCGTYHREGALKEDGGCLRHFLAESELAAMTAHFLRILGEAAGRSEIPFTRQLARHLEAVYFLPGELAGGVLPEELARQVSREGGVVFWFKESLTDGMRWDNI</sequence>
<organism evidence="2 3">
    <name type="scientific">Gehongia tenuis</name>
    <dbReference type="NCBI Taxonomy" id="2763655"/>
    <lineage>
        <taxon>Bacteria</taxon>
        <taxon>Bacillati</taxon>
        <taxon>Bacillota</taxon>
        <taxon>Clostridia</taxon>
        <taxon>Christensenellales</taxon>
        <taxon>Christensenellaceae</taxon>
        <taxon>Gehongia</taxon>
    </lineage>
</organism>
<dbReference type="Pfam" id="PF07508">
    <property type="entry name" value="Recombinase"/>
    <property type="match status" value="1"/>
</dbReference>
<dbReference type="InterPro" id="IPR036162">
    <property type="entry name" value="Resolvase-like_N_sf"/>
</dbReference>
<dbReference type="SUPFAM" id="SSF53041">
    <property type="entry name" value="Resolvase-like"/>
    <property type="match status" value="1"/>
</dbReference>
<dbReference type="SMART" id="SM00857">
    <property type="entry name" value="Resolvase"/>
    <property type="match status" value="1"/>
</dbReference>
<dbReference type="Pfam" id="PF00239">
    <property type="entry name" value="Resolvase"/>
    <property type="match status" value="1"/>
</dbReference>
<keyword evidence="3" id="KW-1185">Reference proteome</keyword>
<dbReference type="Gene3D" id="3.90.1750.20">
    <property type="entry name" value="Putative Large Serine Recombinase, Chain B, Domain 2"/>
    <property type="match status" value="1"/>
</dbReference>
<reference evidence="2" key="1">
    <citation type="submission" date="2020-08" db="EMBL/GenBank/DDBJ databases">
        <title>Genome public.</title>
        <authorList>
            <person name="Liu C."/>
            <person name="Sun Q."/>
        </authorList>
    </citation>
    <scope>NUCLEOTIDE SEQUENCE</scope>
    <source>
        <strain evidence="2">NSJ-53</strain>
    </source>
</reference>
<dbReference type="PANTHER" id="PTHR30461:SF23">
    <property type="entry name" value="DNA RECOMBINASE-RELATED"/>
    <property type="match status" value="1"/>
</dbReference>
<evidence type="ECO:0000313" key="2">
    <source>
        <dbReference type="EMBL" id="MBC8530856.1"/>
    </source>
</evidence>
<dbReference type="InterPro" id="IPR025827">
    <property type="entry name" value="Zn_ribbon_recom_dom"/>
</dbReference>
<dbReference type="InterPro" id="IPR050639">
    <property type="entry name" value="SSR_resolvase"/>
</dbReference>
<dbReference type="Proteomes" id="UP000623172">
    <property type="component" value="Unassembled WGS sequence"/>
</dbReference>
<dbReference type="EMBL" id="JACRSR010000001">
    <property type="protein sequence ID" value="MBC8530856.1"/>
    <property type="molecule type" value="Genomic_DNA"/>
</dbReference>
<gene>
    <name evidence="2" type="ORF">H8696_03245</name>
</gene>
<dbReference type="AlphaFoldDB" id="A0A926HQ42"/>
<dbReference type="InterPro" id="IPR038109">
    <property type="entry name" value="DNA_bind_recomb_sf"/>
</dbReference>
<dbReference type="Gene3D" id="3.40.50.1390">
    <property type="entry name" value="Resolvase, N-terminal catalytic domain"/>
    <property type="match status" value="1"/>
</dbReference>
<accession>A0A926HQ42</accession>
<dbReference type="RefSeq" id="WP_249314885.1">
    <property type="nucleotide sequence ID" value="NZ_JACRSR010000001.1"/>
</dbReference>
<dbReference type="InterPro" id="IPR006119">
    <property type="entry name" value="Resolv_N"/>
</dbReference>
<evidence type="ECO:0000313" key="3">
    <source>
        <dbReference type="Proteomes" id="UP000623172"/>
    </source>
</evidence>
<dbReference type="GO" id="GO:0000150">
    <property type="term" value="F:DNA strand exchange activity"/>
    <property type="evidence" value="ECO:0007669"/>
    <property type="project" value="InterPro"/>
</dbReference>
<dbReference type="PROSITE" id="PS51737">
    <property type="entry name" value="RECOMBINASE_DNA_BIND"/>
    <property type="match status" value="1"/>
</dbReference>
<feature type="domain" description="Recombinase" evidence="1">
    <location>
        <begin position="152"/>
        <end position="283"/>
    </location>
</feature>
<name>A0A926HQ42_9FIRM</name>
<comment type="caution">
    <text evidence="2">The sequence shown here is derived from an EMBL/GenBank/DDBJ whole genome shotgun (WGS) entry which is preliminary data.</text>
</comment>
<proteinExistence type="predicted"/>
<evidence type="ECO:0000259" key="1">
    <source>
        <dbReference type="PROSITE" id="PS51737"/>
    </source>
</evidence>
<dbReference type="PANTHER" id="PTHR30461">
    <property type="entry name" value="DNA-INVERTASE FROM LAMBDOID PROPHAGE"/>
    <property type="match status" value="1"/>
</dbReference>
<dbReference type="Pfam" id="PF13408">
    <property type="entry name" value="Zn_ribbon_recom"/>
    <property type="match status" value="1"/>
</dbReference>
<protein>
    <submittedName>
        <fullName evidence="2">Recombinase family protein</fullName>
    </submittedName>
</protein>
<dbReference type="InterPro" id="IPR011109">
    <property type="entry name" value="DNA_bind_recombinase_dom"/>
</dbReference>
<dbReference type="GO" id="GO:0003677">
    <property type="term" value="F:DNA binding"/>
    <property type="evidence" value="ECO:0007669"/>
    <property type="project" value="InterPro"/>
</dbReference>